<dbReference type="Pfam" id="PF24764">
    <property type="entry name" value="rva_4"/>
    <property type="match status" value="1"/>
</dbReference>
<protein>
    <recommendedName>
        <fullName evidence="1">Integrase core domain-containing protein</fullName>
    </recommendedName>
</protein>
<accession>A0AAU9XWH6</accession>
<reference evidence="2 3" key="1">
    <citation type="submission" date="2022-05" db="EMBL/GenBank/DDBJ databases">
        <authorList>
            <consortium name="Genoscope - CEA"/>
            <person name="William W."/>
        </authorList>
    </citation>
    <scope>NUCLEOTIDE SEQUENCE [LARGE SCALE GENOMIC DNA]</scope>
</reference>
<evidence type="ECO:0000313" key="3">
    <source>
        <dbReference type="Proteomes" id="UP001159428"/>
    </source>
</evidence>
<dbReference type="InterPro" id="IPR058913">
    <property type="entry name" value="Integrase_dom_put"/>
</dbReference>
<feature type="non-terminal residue" evidence="2">
    <location>
        <position position="1"/>
    </location>
</feature>
<dbReference type="Proteomes" id="UP001159428">
    <property type="component" value="Unassembled WGS sequence"/>
</dbReference>
<evidence type="ECO:0000313" key="2">
    <source>
        <dbReference type="EMBL" id="CAH3159960.1"/>
    </source>
</evidence>
<sequence>TNSNPKVIRHWYLEYLYETKVIPGTMATIHAFLRRNHVDIDDPRDSIIYGPSTSYQTERWWKELHERMEKYFKEQLNWLKDQGHYNPHSERDRMLLAFIMIPVVQKQLDVFRTVVWTSHRTRAKKDTALPDGVPDHIYSFPDMYGLEDCGMVMSHLYMLMHFTHMYSVLPCIHHMPELHVGSL</sequence>
<feature type="domain" description="Integrase core" evidence="1">
    <location>
        <begin position="44"/>
        <end position="127"/>
    </location>
</feature>
<dbReference type="PANTHER" id="PTHR46791:SF5">
    <property type="entry name" value="CLR5 DOMAIN-CONTAINING PROTEIN-RELATED"/>
    <property type="match status" value="1"/>
</dbReference>
<keyword evidence="3" id="KW-1185">Reference proteome</keyword>
<name>A0AAU9XWH6_9CNID</name>
<dbReference type="AlphaFoldDB" id="A0AAU9XWH6"/>
<proteinExistence type="predicted"/>
<dbReference type="EMBL" id="CALNXJ010000073">
    <property type="protein sequence ID" value="CAH3159960.1"/>
    <property type="molecule type" value="Genomic_DNA"/>
</dbReference>
<evidence type="ECO:0000259" key="1">
    <source>
        <dbReference type="Pfam" id="PF24764"/>
    </source>
</evidence>
<organism evidence="2 3">
    <name type="scientific">Pocillopora meandrina</name>
    <dbReference type="NCBI Taxonomy" id="46732"/>
    <lineage>
        <taxon>Eukaryota</taxon>
        <taxon>Metazoa</taxon>
        <taxon>Cnidaria</taxon>
        <taxon>Anthozoa</taxon>
        <taxon>Hexacorallia</taxon>
        <taxon>Scleractinia</taxon>
        <taxon>Astrocoeniina</taxon>
        <taxon>Pocilloporidae</taxon>
        <taxon>Pocillopora</taxon>
    </lineage>
</organism>
<gene>
    <name evidence="2" type="ORF">PMEA_00032214</name>
</gene>
<dbReference type="PANTHER" id="PTHR46791">
    <property type="entry name" value="EXPRESSED PROTEIN"/>
    <property type="match status" value="1"/>
</dbReference>
<comment type="caution">
    <text evidence="2">The sequence shown here is derived from an EMBL/GenBank/DDBJ whole genome shotgun (WGS) entry which is preliminary data.</text>
</comment>